<geneLocation type="plasmid" evidence="2 3">
    <name>unnamed2</name>
</geneLocation>
<gene>
    <name evidence="2" type="ORF">E4191_19635</name>
</gene>
<dbReference type="RefSeq" id="WP_139616078.1">
    <property type="nucleotide sequence ID" value="NZ_CP040762.1"/>
</dbReference>
<keyword evidence="2" id="KW-0808">Transferase</keyword>
<accession>A0A4Y5SS57</accession>
<name>A0A4Y5SS57_9RHOB</name>
<dbReference type="KEGG" id="plia:E4191_19635"/>
<proteinExistence type="predicted"/>
<evidence type="ECO:0000259" key="1">
    <source>
        <dbReference type="Pfam" id="PF04230"/>
    </source>
</evidence>
<reference evidence="3" key="1">
    <citation type="submission" date="2019-05" db="EMBL/GenBank/DDBJ databases">
        <title>Tamlana fucoidanivorans sp. nov., isolated from the surface of algae collected from Fujian province in China.</title>
        <authorList>
            <person name="Li J."/>
        </authorList>
    </citation>
    <scope>NUCLEOTIDE SEQUENCE [LARGE SCALE GENOMIC DNA]</scope>
    <source>
        <strain evidence="3">2251</strain>
        <plasmid evidence="3">unnamed2</plasmid>
    </source>
</reference>
<dbReference type="InterPro" id="IPR007345">
    <property type="entry name" value="Polysacch_pyruvyl_Trfase"/>
</dbReference>
<feature type="domain" description="Polysaccharide pyruvyl transferase" evidence="1">
    <location>
        <begin position="163"/>
        <end position="453"/>
    </location>
</feature>
<evidence type="ECO:0000313" key="3">
    <source>
        <dbReference type="Proteomes" id="UP000296374"/>
    </source>
</evidence>
<keyword evidence="2" id="KW-0614">Plasmid</keyword>
<sequence>MEKIKMDAAQEKQLSQSLSDALDRNNLRQHLKRVWVFDKQILVVDFAYRNVHFGFDMTPLSDKKLSVDLLKRDRSQTSFIITSAAQGKHRLTSSTVPDEAVNVVIDKAIDLVNRIDRHYKAIEDGFSLPVSGDIHIHEAENKGPRPDTKPHKVGIFTLPLGRNYGGILQAYALMKTVRDLGCDPILINRRFADKEALLTTERDENDIIPAITNTIDMEVDLETRSFIENNILPISRPFRTSAELKKNIADYDLHAVISGSDQVWRAKYARGLLKDFFHGYLDPKDCRIKRISYAASFGADQWEFTEEQTKMAARYAKLFDAISVREKSATELCREHLGADARHVLDPTLLQTPECYRRLFADRVKVAPGRRITSYILDASPEKAQFMKKVSDQLGMKIVAANRRFDSAGTLTPDRTVEGWLVDFYQADFVLTDSFHGVAFSILFNKPFIVFSNPIRGLARFSSILGLFELEARMVKDVGSADLEALLTPIDWIKVNMRLDELRHQSIEFLRNALEIPPKT</sequence>
<evidence type="ECO:0000313" key="2">
    <source>
        <dbReference type="EMBL" id="QDA36317.1"/>
    </source>
</evidence>
<dbReference type="GO" id="GO:0016740">
    <property type="term" value="F:transferase activity"/>
    <property type="evidence" value="ECO:0007669"/>
    <property type="project" value="UniProtKB-KW"/>
</dbReference>
<dbReference type="Pfam" id="PF04230">
    <property type="entry name" value="PS_pyruv_trans"/>
    <property type="match status" value="1"/>
</dbReference>
<protein>
    <submittedName>
        <fullName evidence="2">Polysaccharide pyruvyl transferase family protein</fullName>
    </submittedName>
</protein>
<dbReference type="AlphaFoldDB" id="A0A4Y5SS57"/>
<dbReference type="EMBL" id="CP040762">
    <property type="protein sequence ID" value="QDA36317.1"/>
    <property type="molecule type" value="Genomic_DNA"/>
</dbReference>
<dbReference type="Proteomes" id="UP000296374">
    <property type="component" value="Plasmid unnamed2"/>
</dbReference>
<organism evidence="2 3">
    <name type="scientific">Paracoccus liaowanqingii</name>
    <dbReference type="NCBI Taxonomy" id="2560053"/>
    <lineage>
        <taxon>Bacteria</taxon>
        <taxon>Pseudomonadati</taxon>
        <taxon>Pseudomonadota</taxon>
        <taxon>Alphaproteobacteria</taxon>
        <taxon>Rhodobacterales</taxon>
        <taxon>Paracoccaceae</taxon>
        <taxon>Paracoccus</taxon>
    </lineage>
</organism>